<proteinExistence type="predicted"/>
<evidence type="ECO:0000313" key="2">
    <source>
        <dbReference type="Proteomes" id="UP001313282"/>
    </source>
</evidence>
<evidence type="ECO:0000313" key="1">
    <source>
        <dbReference type="EMBL" id="KAK6331843.1"/>
    </source>
</evidence>
<dbReference type="Proteomes" id="UP001313282">
    <property type="component" value="Unassembled WGS sequence"/>
</dbReference>
<accession>A0AAN8MQG2</accession>
<keyword evidence="2" id="KW-1185">Reference proteome</keyword>
<name>A0AAN8MQG2_9PEZI</name>
<comment type="caution">
    <text evidence="1">The sequence shown here is derived from an EMBL/GenBank/DDBJ whole genome shotgun (WGS) entry which is preliminary data.</text>
</comment>
<gene>
    <name evidence="1" type="ORF">TWF718_002384</name>
</gene>
<sequence length="355" mass="41379">MSSIILQIPREIRDSIYSYLFELCRIPSDPKAIHPTYDSEASPSQQKHPLFATKRNNDVKINYHRALPKYQLLPILQTCQQIRAEFQDFLRRVLSRTGKDRKSRGKGLRYELNLISSGFFAYPVWSALPLPPEEPYNIIDELQINYQVRSDTRRRVQLDDERPQTDPYTLSNTLSDFIFHGPQGFYLPAINDLSPENDEEKPRYDGGRCKPKIKNLILNISFETPRPVLEKFARLEAEEKSGKAWGVLKASVRTYEQYKLSAAADVEGIILMMNFRRYFDGNVEKISILFEGSEGWTALENWDEDYLPTHTIIVLNGFKKNPDWKEPESYVEYGFDWGPRPECQRDAKPKQQDNE</sequence>
<dbReference type="AlphaFoldDB" id="A0AAN8MQG2"/>
<reference evidence="1 2" key="1">
    <citation type="submission" date="2019-10" db="EMBL/GenBank/DDBJ databases">
        <authorList>
            <person name="Palmer J.M."/>
        </authorList>
    </citation>
    <scope>NUCLEOTIDE SEQUENCE [LARGE SCALE GENOMIC DNA]</scope>
    <source>
        <strain evidence="1 2">TWF718</strain>
    </source>
</reference>
<protein>
    <submittedName>
        <fullName evidence="1">Uncharacterized protein</fullName>
    </submittedName>
</protein>
<dbReference type="EMBL" id="JAVHNR010000010">
    <property type="protein sequence ID" value="KAK6331843.1"/>
    <property type="molecule type" value="Genomic_DNA"/>
</dbReference>
<organism evidence="1 2">
    <name type="scientific">Orbilia javanica</name>
    <dbReference type="NCBI Taxonomy" id="47235"/>
    <lineage>
        <taxon>Eukaryota</taxon>
        <taxon>Fungi</taxon>
        <taxon>Dikarya</taxon>
        <taxon>Ascomycota</taxon>
        <taxon>Pezizomycotina</taxon>
        <taxon>Orbiliomycetes</taxon>
        <taxon>Orbiliales</taxon>
        <taxon>Orbiliaceae</taxon>
        <taxon>Orbilia</taxon>
    </lineage>
</organism>